<keyword evidence="4 6" id="KW-1133">Transmembrane helix</keyword>
<feature type="transmembrane region" description="Helical" evidence="6">
    <location>
        <begin position="166"/>
        <end position="189"/>
    </location>
</feature>
<evidence type="ECO:0000313" key="7">
    <source>
        <dbReference type="Proteomes" id="UP000046392"/>
    </source>
</evidence>
<dbReference type="InterPro" id="IPR051584">
    <property type="entry name" value="GPCR-associated_LMBR1"/>
</dbReference>
<feature type="transmembrane region" description="Helical" evidence="6">
    <location>
        <begin position="370"/>
        <end position="394"/>
    </location>
</feature>
<dbReference type="PANTHER" id="PTHR21355:SF0">
    <property type="entry name" value="G-PROTEIN COUPLED RECEPTOR-ASSOCIATED PROTEIN LMBRD2"/>
    <property type="match status" value="1"/>
</dbReference>
<dbReference type="STRING" id="174720.A0A0N5BUF0"/>
<comment type="similarity">
    <text evidence="2">Belongs to the LIMR family.</text>
</comment>
<evidence type="ECO:0000256" key="2">
    <source>
        <dbReference type="ARBA" id="ARBA00010487"/>
    </source>
</evidence>
<feature type="transmembrane region" description="Helical" evidence="6">
    <location>
        <begin position="96"/>
        <end position="115"/>
    </location>
</feature>
<sequence length="646" mass="74805">MATQLLLIQLLLVGILCVLLLNKYGNLKKQHKFVLLLTFIGWYCSFIIIFILPLDIGITFYHKCVSEAISVNLTKDICELPKGFVNEDVLYNLWRIVYWTSQFLTWIILPLMQKYSTSANFTVTNKLKSAVYENAVYYFTYFFIFIFCLIYGLSKGLSLNWEHLKTLAVTTSNTWGLFFLIVLLGYGLVEVPRRLWLICDSNYRLNKLYFDLVNISQEKCQSEETTKEIYKEAKEVISILRNDNNTVLKAKEIMSKFSSELVKEIHALKSQTDYASLGVNVVDKSVIQSDAYLIKLNSKVIETVQNYNRSNAKYSAIIKLVHFLEDVEKAKNKNSFHNWKHPYFLNKYMKISPKWLEIWYTVVKPWLIRFIAFISTTMTLIIIWSECTFFIASHKISLAALILSSVAEGSHYKYVQLLCIILISYLCTCVYFSLFKLKIYKYYHLDSNHQTDENSLLFSAILLCRLTPPLCLNFLGMIHMDSHVMLGDNHPKIETQFTKLMGHLDVLPLIGKGKSIYMPLTIVFFCVATYLRIGSKFLNFLGIDQFMEDYEITLDNVKMGSRIADLERSNLEKTGKKRNLKSGNDEKFLEVNESDTVATTETEPLIIPDTTVLIDLEKPDSPSLIEFNDNDKEKSYFTPQNIFDDL</sequence>
<name>A0A0N5BUF0_STREA</name>
<organism evidence="7 8">
    <name type="scientific">Strongyloides papillosus</name>
    <name type="common">Intestinal threadworm</name>
    <dbReference type="NCBI Taxonomy" id="174720"/>
    <lineage>
        <taxon>Eukaryota</taxon>
        <taxon>Metazoa</taxon>
        <taxon>Ecdysozoa</taxon>
        <taxon>Nematoda</taxon>
        <taxon>Chromadorea</taxon>
        <taxon>Rhabditida</taxon>
        <taxon>Tylenchina</taxon>
        <taxon>Panagrolaimomorpha</taxon>
        <taxon>Strongyloidoidea</taxon>
        <taxon>Strongyloididae</taxon>
        <taxon>Strongyloides</taxon>
    </lineage>
</organism>
<feature type="transmembrane region" description="Helical" evidence="6">
    <location>
        <begin position="516"/>
        <end position="533"/>
    </location>
</feature>
<evidence type="ECO:0000313" key="8">
    <source>
        <dbReference type="WBParaSite" id="SPAL_0000947100.1"/>
    </source>
</evidence>
<comment type="subcellular location">
    <subcellularLocation>
        <location evidence="1">Membrane</location>
        <topology evidence="1">Multi-pass membrane protein</topology>
    </subcellularLocation>
</comment>
<dbReference type="Pfam" id="PF04791">
    <property type="entry name" value="LMBR1"/>
    <property type="match status" value="1"/>
</dbReference>
<keyword evidence="3 6" id="KW-0812">Transmembrane</keyword>
<keyword evidence="5 6" id="KW-0472">Membrane</keyword>
<dbReference type="Proteomes" id="UP000046392">
    <property type="component" value="Unplaced"/>
</dbReference>
<evidence type="ECO:0000256" key="3">
    <source>
        <dbReference type="ARBA" id="ARBA00022692"/>
    </source>
</evidence>
<feature type="transmembrane region" description="Helical" evidence="6">
    <location>
        <begin position="414"/>
        <end position="435"/>
    </location>
</feature>
<accession>A0A0N5BUF0</accession>
<evidence type="ECO:0000256" key="1">
    <source>
        <dbReference type="ARBA" id="ARBA00004141"/>
    </source>
</evidence>
<evidence type="ECO:0000256" key="5">
    <source>
        <dbReference type="ARBA" id="ARBA00023136"/>
    </source>
</evidence>
<keyword evidence="7" id="KW-1185">Reference proteome</keyword>
<proteinExistence type="inferred from homology"/>
<evidence type="ECO:0000256" key="6">
    <source>
        <dbReference type="SAM" id="Phobius"/>
    </source>
</evidence>
<dbReference type="PANTHER" id="PTHR21355">
    <property type="entry name" value="G-PROTEIN COUPLED RECEPTOR-ASSOCIATED PROTEIN LMBRD2"/>
    <property type="match status" value="1"/>
</dbReference>
<dbReference type="WBParaSite" id="SPAL_0000947100.1">
    <property type="protein sequence ID" value="SPAL_0000947100.1"/>
    <property type="gene ID" value="SPAL_0000947100"/>
</dbReference>
<reference evidence="8" key="1">
    <citation type="submission" date="2017-02" db="UniProtKB">
        <authorList>
            <consortium name="WormBaseParasite"/>
        </authorList>
    </citation>
    <scope>IDENTIFICATION</scope>
</reference>
<feature type="transmembrane region" description="Helical" evidence="6">
    <location>
        <begin position="6"/>
        <end position="21"/>
    </location>
</feature>
<feature type="transmembrane region" description="Helical" evidence="6">
    <location>
        <begin position="33"/>
        <end position="52"/>
    </location>
</feature>
<dbReference type="InterPro" id="IPR006876">
    <property type="entry name" value="LMBR1-like_membr_prot"/>
</dbReference>
<dbReference type="GO" id="GO:0016020">
    <property type="term" value="C:membrane"/>
    <property type="evidence" value="ECO:0007669"/>
    <property type="project" value="UniProtKB-SubCell"/>
</dbReference>
<dbReference type="AlphaFoldDB" id="A0A0N5BUF0"/>
<protein>
    <submittedName>
        <fullName evidence="8">LMBR1 domain-containing protein 2</fullName>
    </submittedName>
</protein>
<feature type="transmembrane region" description="Helical" evidence="6">
    <location>
        <begin position="135"/>
        <end position="154"/>
    </location>
</feature>
<feature type="transmembrane region" description="Helical" evidence="6">
    <location>
        <begin position="456"/>
        <end position="478"/>
    </location>
</feature>
<evidence type="ECO:0000256" key="4">
    <source>
        <dbReference type="ARBA" id="ARBA00022989"/>
    </source>
</evidence>